<dbReference type="PROSITE" id="PS50846">
    <property type="entry name" value="HMA_2"/>
    <property type="match status" value="1"/>
</dbReference>
<evidence type="ECO:0000313" key="21">
    <source>
        <dbReference type="Proteomes" id="UP001589619"/>
    </source>
</evidence>
<evidence type="ECO:0000256" key="12">
    <source>
        <dbReference type="ARBA" id="ARBA00022989"/>
    </source>
</evidence>
<evidence type="ECO:0000256" key="14">
    <source>
        <dbReference type="ARBA" id="ARBA00023136"/>
    </source>
</evidence>
<dbReference type="Gene3D" id="3.40.1110.10">
    <property type="entry name" value="Calcium-transporting ATPase, cytoplasmic domain N"/>
    <property type="match status" value="1"/>
</dbReference>
<evidence type="ECO:0000256" key="11">
    <source>
        <dbReference type="ARBA" id="ARBA00022967"/>
    </source>
</evidence>
<dbReference type="InterPro" id="IPR023214">
    <property type="entry name" value="HAD_sf"/>
</dbReference>
<dbReference type="NCBIfam" id="TIGR01512">
    <property type="entry name" value="ATPase-IB2_Cd"/>
    <property type="match status" value="1"/>
</dbReference>
<dbReference type="SFLD" id="SFLDF00027">
    <property type="entry name" value="p-type_atpase"/>
    <property type="match status" value="1"/>
</dbReference>
<evidence type="ECO:0000256" key="15">
    <source>
        <dbReference type="ARBA" id="ARBA00039103"/>
    </source>
</evidence>
<dbReference type="SUPFAM" id="SSF81665">
    <property type="entry name" value="Calcium ATPase, transmembrane domain M"/>
    <property type="match status" value="1"/>
</dbReference>
<dbReference type="PROSITE" id="PS01047">
    <property type="entry name" value="HMA_1"/>
    <property type="match status" value="1"/>
</dbReference>
<dbReference type="NCBIfam" id="TIGR01511">
    <property type="entry name" value="ATPase-IB1_Cu"/>
    <property type="match status" value="1"/>
</dbReference>
<dbReference type="Gene3D" id="3.40.50.1000">
    <property type="entry name" value="HAD superfamily/HAD-like"/>
    <property type="match status" value="1"/>
</dbReference>
<feature type="transmembrane region" description="Helical" evidence="17">
    <location>
        <begin position="442"/>
        <end position="464"/>
    </location>
</feature>
<dbReference type="CDD" id="cd00371">
    <property type="entry name" value="HMA"/>
    <property type="match status" value="1"/>
</dbReference>
<dbReference type="EC" id="7.2.2.21" evidence="15"/>
<dbReference type="InterPro" id="IPR027256">
    <property type="entry name" value="P-typ_ATPase_IB"/>
</dbReference>
<dbReference type="InterPro" id="IPR023298">
    <property type="entry name" value="ATPase_P-typ_TM_dom_sf"/>
</dbReference>
<evidence type="ECO:0000256" key="1">
    <source>
        <dbReference type="ARBA" id="ARBA00004651"/>
    </source>
</evidence>
<dbReference type="Pfam" id="PF00122">
    <property type="entry name" value="E1-E2_ATPase"/>
    <property type="match status" value="1"/>
</dbReference>
<comment type="similarity">
    <text evidence="2 17">Belongs to the cation transport ATPase (P-type) (TC 3.A.3) family. Type IB subfamily.</text>
</comment>
<evidence type="ECO:0000256" key="10">
    <source>
        <dbReference type="ARBA" id="ARBA00022840"/>
    </source>
</evidence>
<feature type="domain" description="HMA" evidence="19">
    <location>
        <begin position="130"/>
        <end position="195"/>
    </location>
</feature>
<dbReference type="SUPFAM" id="SSF81653">
    <property type="entry name" value="Calcium ATPase, transduction domain A"/>
    <property type="match status" value="1"/>
</dbReference>
<dbReference type="PROSITE" id="PS00141">
    <property type="entry name" value="ASP_PROTEASE"/>
    <property type="match status" value="1"/>
</dbReference>
<name>A0ABV5VX08_9BACL</name>
<dbReference type="EMBL" id="JBHMAG010000012">
    <property type="protein sequence ID" value="MFB9752847.1"/>
    <property type="molecule type" value="Genomic_DNA"/>
</dbReference>
<comment type="catalytic activity">
    <reaction evidence="16">
        <text>Cd(2+)(in) + ATP + H2O = Cd(2+)(out) + ADP + phosphate + H(+)</text>
        <dbReference type="Rhea" id="RHEA:12132"/>
        <dbReference type="ChEBI" id="CHEBI:15377"/>
        <dbReference type="ChEBI" id="CHEBI:15378"/>
        <dbReference type="ChEBI" id="CHEBI:30616"/>
        <dbReference type="ChEBI" id="CHEBI:43474"/>
        <dbReference type="ChEBI" id="CHEBI:48775"/>
        <dbReference type="ChEBI" id="CHEBI:456216"/>
        <dbReference type="EC" id="7.2.2.21"/>
    </reaction>
</comment>
<feature type="transmembrane region" description="Helical" evidence="17">
    <location>
        <begin position="218"/>
        <end position="237"/>
    </location>
</feature>
<dbReference type="NCBIfam" id="TIGR01525">
    <property type="entry name" value="ATPase-IB_hvy"/>
    <property type="match status" value="1"/>
</dbReference>
<dbReference type="InterPro" id="IPR018303">
    <property type="entry name" value="ATPase_P-typ_P_site"/>
</dbReference>
<keyword evidence="11" id="KW-1278">Translocase</keyword>
<dbReference type="InterPro" id="IPR008250">
    <property type="entry name" value="ATPase_P-typ_transduc_dom_A_sf"/>
</dbReference>
<dbReference type="Pfam" id="PF00702">
    <property type="entry name" value="Hydrolase"/>
    <property type="match status" value="1"/>
</dbReference>
<dbReference type="RefSeq" id="WP_344903095.1">
    <property type="nucleotide sequence ID" value="NZ_BAAAYO010000001.1"/>
</dbReference>
<evidence type="ECO:0000256" key="18">
    <source>
        <dbReference type="SAM" id="MobiDB-lite"/>
    </source>
</evidence>
<keyword evidence="14 17" id="KW-0472">Membrane</keyword>
<keyword evidence="7 17" id="KW-0812">Transmembrane</keyword>
<organism evidence="20 21">
    <name type="scientific">Paenibacillus hodogayensis</name>
    <dbReference type="NCBI Taxonomy" id="279208"/>
    <lineage>
        <taxon>Bacteria</taxon>
        <taxon>Bacillati</taxon>
        <taxon>Bacillota</taxon>
        <taxon>Bacilli</taxon>
        <taxon>Bacillales</taxon>
        <taxon>Paenibacillaceae</taxon>
        <taxon>Paenibacillus</taxon>
    </lineage>
</organism>
<keyword evidence="9 17" id="KW-0547">Nucleotide-binding</keyword>
<evidence type="ECO:0000313" key="20">
    <source>
        <dbReference type="EMBL" id="MFB9752847.1"/>
    </source>
</evidence>
<accession>A0ABV5VX08</accession>
<evidence type="ECO:0000256" key="2">
    <source>
        <dbReference type="ARBA" id="ARBA00006024"/>
    </source>
</evidence>
<comment type="subcellular location">
    <subcellularLocation>
        <location evidence="1">Cell membrane</location>
        <topology evidence="1">Multi-pass membrane protein</topology>
    </subcellularLocation>
</comment>
<keyword evidence="5" id="KW-0104">Cadmium</keyword>
<dbReference type="PRINTS" id="PR00119">
    <property type="entry name" value="CATATPASE"/>
</dbReference>
<evidence type="ECO:0000256" key="7">
    <source>
        <dbReference type="ARBA" id="ARBA00022692"/>
    </source>
</evidence>
<dbReference type="InterPro" id="IPR006121">
    <property type="entry name" value="HMA_dom"/>
</dbReference>
<dbReference type="InterPro" id="IPR001969">
    <property type="entry name" value="Aspartic_peptidase_AS"/>
</dbReference>
<dbReference type="SUPFAM" id="SSF55008">
    <property type="entry name" value="HMA, heavy metal-associated domain"/>
    <property type="match status" value="1"/>
</dbReference>
<evidence type="ECO:0000256" key="5">
    <source>
        <dbReference type="ARBA" id="ARBA00022539"/>
    </source>
</evidence>
<dbReference type="PANTHER" id="PTHR48085">
    <property type="entry name" value="CADMIUM/ZINC-TRANSPORTING ATPASE HMA2-RELATED"/>
    <property type="match status" value="1"/>
</dbReference>
<protein>
    <recommendedName>
        <fullName evidence="15">Cd(2+)-exporting ATPase</fullName>
        <ecNumber evidence="15">7.2.2.21</ecNumber>
    </recommendedName>
</protein>
<evidence type="ECO:0000256" key="17">
    <source>
        <dbReference type="RuleBase" id="RU362081"/>
    </source>
</evidence>
<feature type="transmembrane region" description="Helical" evidence="17">
    <location>
        <begin position="788"/>
        <end position="805"/>
    </location>
</feature>
<dbReference type="NCBIfam" id="TIGR01494">
    <property type="entry name" value="ATPase_P-type"/>
    <property type="match status" value="1"/>
</dbReference>
<evidence type="ECO:0000256" key="6">
    <source>
        <dbReference type="ARBA" id="ARBA00022553"/>
    </source>
</evidence>
<comment type="caution">
    <text evidence="20">The sequence shown here is derived from an EMBL/GenBank/DDBJ whole genome shotgun (WGS) entry which is preliminary data.</text>
</comment>
<reference evidence="20 21" key="1">
    <citation type="submission" date="2024-09" db="EMBL/GenBank/DDBJ databases">
        <authorList>
            <person name="Sun Q."/>
            <person name="Mori K."/>
        </authorList>
    </citation>
    <scope>NUCLEOTIDE SEQUENCE [LARGE SCALE GENOMIC DNA]</scope>
    <source>
        <strain evidence="20 21">JCM 12520</strain>
    </source>
</reference>
<evidence type="ECO:0000256" key="8">
    <source>
        <dbReference type="ARBA" id="ARBA00022723"/>
    </source>
</evidence>
<keyword evidence="10 17" id="KW-0067">ATP-binding</keyword>
<dbReference type="InterPro" id="IPR001757">
    <property type="entry name" value="P_typ_ATPase"/>
</dbReference>
<dbReference type="SFLD" id="SFLDG00002">
    <property type="entry name" value="C1.7:_P-type_atpase_like"/>
    <property type="match status" value="1"/>
</dbReference>
<dbReference type="InterPro" id="IPR023299">
    <property type="entry name" value="ATPase_P-typ_cyto_dom_N"/>
</dbReference>
<evidence type="ECO:0000256" key="4">
    <source>
        <dbReference type="ARBA" id="ARBA00022475"/>
    </source>
</evidence>
<keyword evidence="4 17" id="KW-1003">Cell membrane</keyword>
<gene>
    <name evidence="20" type="ORF">ACFFNY_14885</name>
</gene>
<evidence type="ECO:0000256" key="16">
    <source>
        <dbReference type="ARBA" id="ARBA00049338"/>
    </source>
</evidence>
<dbReference type="SUPFAM" id="SSF56784">
    <property type="entry name" value="HAD-like"/>
    <property type="match status" value="1"/>
</dbReference>
<dbReference type="PANTHER" id="PTHR48085:SF5">
    <property type="entry name" value="CADMIUM_ZINC-TRANSPORTING ATPASE HMA4-RELATED"/>
    <property type="match status" value="1"/>
</dbReference>
<keyword evidence="13" id="KW-0406">Ion transport</keyword>
<dbReference type="PRINTS" id="PR00941">
    <property type="entry name" value="CDATPASE"/>
</dbReference>
<dbReference type="InterPro" id="IPR036163">
    <property type="entry name" value="HMA_dom_sf"/>
</dbReference>
<feature type="compositionally biased region" description="Basic residues" evidence="18">
    <location>
        <begin position="1"/>
        <end position="10"/>
    </location>
</feature>
<dbReference type="InterPro" id="IPR044492">
    <property type="entry name" value="P_typ_ATPase_HD_dom"/>
</dbReference>
<evidence type="ECO:0000256" key="13">
    <source>
        <dbReference type="ARBA" id="ARBA00023065"/>
    </source>
</evidence>
<sequence>MTHNPGKKIKQTGPHSDSHHHDHSHSHDHSHGHDHSHNHNHKHDHNHSHEHDHNHDHKHGHDHSHSHGDACCGGPSGPEPDDQPVLSPPSCSCCSHGSDDRSSSESETAAAGGLFGAAAGSIGFAGAAGTISVFRIGGMDCADCARGLEKRVGAIRDVARVNVNFGAAKMTVEHSAAGTIDSIVKTVEQAGYSAYAQTGRTDSAAPPEVSFWRRNRKAAGTAASGLLFAAGWLLSLLGAGPELLPTVLYGAAIAAGGYRIAKSGLYGLKSGTIGMDLLMTIAAVGAAAIGEWAEGAAVVTLFSLGETLEALTMDRTRRSIRGLMELAPREARLRRDGTEVTVPVDDIRVGDIMLVRPGEKLAMDGTIVAGRSAVNEAPITGESLPVEKNAGDDVFAGTINEYGALDVRVTKLASDNTLARIVHMVEEAQAQKAPSQRFVDRFAAVYTPAVIVIAAGIAVIPPLLFDGAFSEWFYKALMMLVVSCPCALVISTPVTIVSAIGRAARTGILIKGGAHLERLGAITAVAFDKTGTLTEGKPRVTGVVPLHGDRSPDELLALAAAVERYSEHPLAKAIVQKAEEDGLVVPASGEFQSVPGGGAIAMVDGAAFRIGSPRWVRQELGLPADYADDRIVPQQEAGQTVMLLASEGRIEGLLTVADTVRTDSADTLRKLRESGIGTMVMLTGDNAGTARSVAERLGGIDYRAELLPQDKVTAIRELLERHGGVAMVGDGVNDTPALASATVGIAMGAAGADTALETADVALMGDDLGKLPTAIRLSRKALRVIKQNIAFSLLVKAVFLILIALGHSSLWLAVLADTGSSLIVIANGMRLLRAPE</sequence>
<feature type="compositionally biased region" description="Basic and acidic residues" evidence="18">
    <location>
        <begin position="16"/>
        <end position="37"/>
    </location>
</feature>
<dbReference type="InterPro" id="IPR051014">
    <property type="entry name" value="Cation_Transport_ATPase_IB"/>
</dbReference>
<feature type="region of interest" description="Disordered" evidence="18">
    <location>
        <begin position="1"/>
        <end position="107"/>
    </location>
</feature>
<dbReference type="InterPro" id="IPR017969">
    <property type="entry name" value="Heavy-metal-associated_CS"/>
</dbReference>
<keyword evidence="3" id="KW-0813">Transport</keyword>
<feature type="transmembrane region" description="Helical" evidence="17">
    <location>
        <begin position="476"/>
        <end position="501"/>
    </location>
</feature>
<keyword evidence="8 17" id="KW-0479">Metal-binding</keyword>
<keyword evidence="12 17" id="KW-1133">Transmembrane helix</keyword>
<dbReference type="Gene3D" id="2.70.150.10">
    <property type="entry name" value="Calcium-transporting ATPase, cytoplasmic transduction domain A"/>
    <property type="match status" value="1"/>
</dbReference>
<proteinExistence type="inferred from homology"/>
<dbReference type="Gene3D" id="3.30.70.100">
    <property type="match status" value="1"/>
</dbReference>
<dbReference type="SFLD" id="SFLDS00003">
    <property type="entry name" value="Haloacid_Dehalogenase"/>
    <property type="match status" value="1"/>
</dbReference>
<dbReference type="PROSITE" id="PS00154">
    <property type="entry name" value="ATPASE_E1_E2"/>
    <property type="match status" value="1"/>
</dbReference>
<evidence type="ECO:0000256" key="3">
    <source>
        <dbReference type="ARBA" id="ARBA00022448"/>
    </source>
</evidence>
<dbReference type="Pfam" id="PF00403">
    <property type="entry name" value="HMA"/>
    <property type="match status" value="1"/>
</dbReference>
<keyword evidence="6" id="KW-0597">Phosphoprotein</keyword>
<keyword evidence="21" id="KW-1185">Reference proteome</keyword>
<evidence type="ECO:0000259" key="19">
    <source>
        <dbReference type="PROSITE" id="PS50846"/>
    </source>
</evidence>
<dbReference type="InterPro" id="IPR036412">
    <property type="entry name" value="HAD-like_sf"/>
</dbReference>
<dbReference type="Proteomes" id="UP001589619">
    <property type="component" value="Unassembled WGS sequence"/>
</dbReference>
<evidence type="ECO:0000256" key="9">
    <source>
        <dbReference type="ARBA" id="ARBA00022741"/>
    </source>
</evidence>
<dbReference type="InterPro" id="IPR059000">
    <property type="entry name" value="ATPase_P-type_domA"/>
</dbReference>